<dbReference type="AlphaFoldDB" id="A0A1D2VC91"/>
<dbReference type="SUPFAM" id="SSF111430">
    <property type="entry name" value="YAP1 redox domain"/>
    <property type="match status" value="1"/>
</dbReference>
<dbReference type="GO" id="GO:0000976">
    <property type="term" value="F:transcription cis-regulatory region binding"/>
    <property type="evidence" value="ECO:0007669"/>
    <property type="project" value="InterPro"/>
</dbReference>
<dbReference type="InterPro" id="IPR023167">
    <property type="entry name" value="Yap1_redox_dom_sf"/>
</dbReference>
<proteinExistence type="predicted"/>
<dbReference type="EMBL" id="KV454487">
    <property type="protein sequence ID" value="ODV59160.1"/>
    <property type="molecule type" value="Genomic_DNA"/>
</dbReference>
<comment type="subcellular location">
    <subcellularLocation>
        <location evidence="1">Nucleus</location>
    </subcellularLocation>
</comment>
<reference evidence="6" key="1">
    <citation type="submission" date="2016-05" db="EMBL/GenBank/DDBJ databases">
        <title>Comparative genomics of biotechnologically important yeasts.</title>
        <authorList>
            <consortium name="DOE Joint Genome Institute"/>
            <person name="Riley R."/>
            <person name="Haridas S."/>
            <person name="Wolfe K.H."/>
            <person name="Lopes M.R."/>
            <person name="Hittinger C.T."/>
            <person name="Goker M."/>
            <person name="Salamov A."/>
            <person name="Wisecaver J."/>
            <person name="Long T.M."/>
            <person name="Aerts A.L."/>
            <person name="Barry K."/>
            <person name="Choi C."/>
            <person name="Clum A."/>
            <person name="Coughlan A.Y."/>
            <person name="Deshpande S."/>
            <person name="Douglass A.P."/>
            <person name="Hanson S.J."/>
            <person name="Klenk H.-P."/>
            <person name="Labutti K."/>
            <person name="Lapidus A."/>
            <person name="Lindquist E."/>
            <person name="Lipzen A."/>
            <person name="Meier-Kolthoff J.P."/>
            <person name="Ohm R.A."/>
            <person name="Otillar R.P."/>
            <person name="Pangilinan J."/>
            <person name="Peng Y."/>
            <person name="Rokas A."/>
            <person name="Rosa C.A."/>
            <person name="Scheuner C."/>
            <person name="Sibirny A.A."/>
            <person name="Slot J.C."/>
            <person name="Stielow J.B."/>
            <person name="Sun H."/>
            <person name="Kurtzman C.P."/>
            <person name="Blackwell M."/>
            <person name="Grigoriev I.V."/>
            <person name="Jeffries T.W."/>
        </authorList>
    </citation>
    <scope>NUCLEOTIDE SEQUENCE [LARGE SCALE GENOMIC DNA]</scope>
    <source>
        <strain evidence="6">DSM 1968</strain>
    </source>
</reference>
<gene>
    <name evidence="5" type="ORF">ASCRUDRAFT_37904</name>
</gene>
<dbReference type="GO" id="GO:0090575">
    <property type="term" value="C:RNA polymerase II transcription regulator complex"/>
    <property type="evidence" value="ECO:0007669"/>
    <property type="project" value="TreeGrafter"/>
</dbReference>
<dbReference type="Gene3D" id="1.10.238.100">
    <property type="entry name" value="YAP1 redox domain. Chain B"/>
    <property type="match status" value="1"/>
</dbReference>
<feature type="non-terminal residue" evidence="5">
    <location>
        <position position="1"/>
    </location>
</feature>
<dbReference type="OrthoDB" id="5380163at2759"/>
<name>A0A1D2VC91_9ASCO</name>
<organism evidence="5 6">
    <name type="scientific">Ascoidea rubescens DSM 1968</name>
    <dbReference type="NCBI Taxonomy" id="1344418"/>
    <lineage>
        <taxon>Eukaryota</taxon>
        <taxon>Fungi</taxon>
        <taxon>Dikarya</taxon>
        <taxon>Ascomycota</taxon>
        <taxon>Saccharomycotina</taxon>
        <taxon>Saccharomycetes</taxon>
        <taxon>Ascoideaceae</taxon>
        <taxon>Ascoidea</taxon>
    </lineage>
</organism>
<feature type="compositionally biased region" description="Low complexity" evidence="3">
    <location>
        <begin position="1"/>
        <end position="12"/>
    </location>
</feature>
<evidence type="ECO:0000313" key="5">
    <source>
        <dbReference type="EMBL" id="ODV59160.1"/>
    </source>
</evidence>
<accession>A0A1D2VC91</accession>
<dbReference type="PANTHER" id="PTHR40621:SF6">
    <property type="entry name" value="AP-1-LIKE TRANSCRIPTION FACTOR YAP1-RELATED"/>
    <property type="match status" value="1"/>
</dbReference>
<evidence type="ECO:0000256" key="3">
    <source>
        <dbReference type="SAM" id="MobiDB-lite"/>
    </source>
</evidence>
<dbReference type="InParanoid" id="A0A1D2VC91"/>
<feature type="domain" description="Transcription factor PAP1" evidence="4">
    <location>
        <begin position="13"/>
        <end position="81"/>
    </location>
</feature>
<dbReference type="InterPro" id="IPR013910">
    <property type="entry name" value="TF_PAP1"/>
</dbReference>
<dbReference type="STRING" id="1344418.A0A1D2VC91"/>
<evidence type="ECO:0000259" key="4">
    <source>
        <dbReference type="Pfam" id="PF08601"/>
    </source>
</evidence>
<keyword evidence="6" id="KW-1185">Reference proteome</keyword>
<dbReference type="GO" id="GO:0001228">
    <property type="term" value="F:DNA-binding transcription activator activity, RNA polymerase II-specific"/>
    <property type="evidence" value="ECO:0007669"/>
    <property type="project" value="TreeGrafter"/>
</dbReference>
<dbReference type="GeneID" id="30964444"/>
<feature type="region of interest" description="Disordered" evidence="3">
    <location>
        <begin position="1"/>
        <end position="26"/>
    </location>
</feature>
<evidence type="ECO:0000313" key="6">
    <source>
        <dbReference type="Proteomes" id="UP000095038"/>
    </source>
</evidence>
<protein>
    <submittedName>
        <fullName evidence="5">Transcription factor PAP1</fullName>
    </submittedName>
</protein>
<evidence type="ECO:0000256" key="1">
    <source>
        <dbReference type="ARBA" id="ARBA00004123"/>
    </source>
</evidence>
<keyword evidence="2" id="KW-0539">Nucleus</keyword>
<dbReference type="Pfam" id="PF08601">
    <property type="entry name" value="PAP1"/>
    <property type="match status" value="1"/>
</dbReference>
<dbReference type="RefSeq" id="XP_020045467.1">
    <property type="nucleotide sequence ID" value="XM_020190808.1"/>
</dbReference>
<dbReference type="InterPro" id="IPR050936">
    <property type="entry name" value="AP-1-like"/>
</dbReference>
<sequence length="87" mass="9744">NDVNNNNNNNNNNDDDDDNDVVPSNDHDLLKCSEVWDRITSHPKYSDLDIDGLCNELRLKAKCSEKGVVVSSNDLNNIMNREASPSL</sequence>
<evidence type="ECO:0000256" key="2">
    <source>
        <dbReference type="ARBA" id="ARBA00023242"/>
    </source>
</evidence>
<dbReference type="PANTHER" id="PTHR40621">
    <property type="entry name" value="TRANSCRIPTION FACTOR KAPC-RELATED"/>
    <property type="match status" value="1"/>
</dbReference>
<dbReference type="Proteomes" id="UP000095038">
    <property type="component" value="Unassembled WGS sequence"/>
</dbReference>